<reference evidence="2 3" key="1">
    <citation type="submission" date="2019-07" db="EMBL/GenBank/DDBJ databases">
        <title>The Draft Genome Sequence of Rhizobium tropici SARCC-755 Associated with Superior Nodulation on Pigeonpea (Cajanus cajan (L.) Millsp.).</title>
        <authorList>
            <person name="Bopape F.L."/>
            <person name="Hassen A.I."/>
            <person name="Swanevelder Z.H."/>
            <person name="Gwata E.T."/>
        </authorList>
    </citation>
    <scope>NUCLEOTIDE SEQUENCE [LARGE SCALE GENOMIC DNA]</scope>
    <source>
        <strain evidence="2 3">SARCC-755</strain>
    </source>
</reference>
<dbReference type="InterPro" id="IPR025272">
    <property type="entry name" value="SocA_Panacea"/>
</dbReference>
<dbReference type="EMBL" id="VNIP01000018">
    <property type="protein sequence ID" value="KAA1175431.1"/>
    <property type="molecule type" value="Genomic_DNA"/>
</dbReference>
<evidence type="ECO:0000259" key="1">
    <source>
        <dbReference type="Pfam" id="PF13274"/>
    </source>
</evidence>
<protein>
    <submittedName>
        <fullName evidence="2">DUF4065 domain-containing protein</fullName>
    </submittedName>
</protein>
<feature type="domain" description="Antitoxin SocA-like Panacea" evidence="1">
    <location>
        <begin position="39"/>
        <end position="143"/>
    </location>
</feature>
<proteinExistence type="predicted"/>
<organism evidence="2 3">
    <name type="scientific">Rhizobium tropici</name>
    <dbReference type="NCBI Taxonomy" id="398"/>
    <lineage>
        <taxon>Bacteria</taxon>
        <taxon>Pseudomonadati</taxon>
        <taxon>Pseudomonadota</taxon>
        <taxon>Alphaproteobacteria</taxon>
        <taxon>Hyphomicrobiales</taxon>
        <taxon>Rhizobiaceae</taxon>
        <taxon>Rhizobium/Agrobacterium group</taxon>
        <taxon>Rhizobium</taxon>
    </lineage>
</organism>
<dbReference type="Proteomes" id="UP000323608">
    <property type="component" value="Unassembled WGS sequence"/>
</dbReference>
<name>A0A5B0VN52_RHITR</name>
<comment type="caution">
    <text evidence="2">The sequence shown here is derived from an EMBL/GenBank/DDBJ whole genome shotgun (WGS) entry which is preliminary data.</text>
</comment>
<gene>
    <name evidence="2" type="ORF">FP026_28490</name>
</gene>
<accession>A0A5B0VN52</accession>
<evidence type="ECO:0000313" key="3">
    <source>
        <dbReference type="Proteomes" id="UP000323608"/>
    </source>
</evidence>
<sequence length="171" mass="19837">MTLPNLPPQSFVYKPSWVANTFIWRAAEDKVYDIDPLKIQKLVYCMHGWRLATAGIPAVGENFEAWPNGPVLANLYHKFKHYRWNTITEYATDVDPATGEVKALMVPRSDEQFFAVFDRVWTKYKGLSGKQLSDLTHQQGTPWSLARERGQQYIYNEDIQRHFVELATKNV</sequence>
<dbReference type="RefSeq" id="WP_149637924.1">
    <property type="nucleotide sequence ID" value="NZ_VNIP01000018.1"/>
</dbReference>
<dbReference type="AlphaFoldDB" id="A0A5B0VN52"/>
<dbReference type="OrthoDB" id="9799173at2"/>
<evidence type="ECO:0000313" key="2">
    <source>
        <dbReference type="EMBL" id="KAA1175431.1"/>
    </source>
</evidence>
<dbReference type="Pfam" id="PF13274">
    <property type="entry name" value="SocA_Panacea"/>
    <property type="match status" value="1"/>
</dbReference>